<evidence type="ECO:0000313" key="2">
    <source>
        <dbReference type="Proteomes" id="UP000293483"/>
    </source>
</evidence>
<dbReference type="Proteomes" id="UP000293483">
    <property type="component" value="Unassembled WGS sequence"/>
</dbReference>
<dbReference type="AlphaFoldDB" id="A0A4Q7AQB9"/>
<name>A0A4Q7AQB9_9GAMM</name>
<gene>
    <name evidence="1" type="ORF">EXE25_14070</name>
</gene>
<comment type="caution">
    <text evidence="1">The sequence shown here is derived from an EMBL/GenBank/DDBJ whole genome shotgun (WGS) entry which is preliminary data.</text>
</comment>
<proteinExistence type="predicted"/>
<evidence type="ECO:0000313" key="1">
    <source>
        <dbReference type="EMBL" id="RZG65390.1"/>
    </source>
</evidence>
<accession>A0A4Q7AQB9</accession>
<dbReference type="RefSeq" id="WP_130147331.1">
    <property type="nucleotide sequence ID" value="NZ_SGSU01000016.1"/>
</dbReference>
<reference evidence="1 2" key="1">
    <citation type="submission" date="2019-02" db="EMBL/GenBank/DDBJ databases">
        <title>The Batch Genome Submission of Acinetobacter spp. strains.</title>
        <authorList>
            <person name="Qin J."/>
            <person name="Hu Y."/>
            <person name="Ye H."/>
            <person name="Wei L."/>
            <person name="Feng Y."/>
            <person name="Zong Z."/>
        </authorList>
    </citation>
    <scope>NUCLEOTIDE SEQUENCE [LARGE SCALE GENOMIC DNA]</scope>
    <source>
        <strain evidence="1 2">WCHABo060081</strain>
    </source>
</reference>
<sequence>MTAVYAMQGDTLDAVADRYFKNNSVDMLPALIELNPELDGIFLAEHQAIKLPEPAQAQTAQTLKLWD</sequence>
<protein>
    <submittedName>
        <fullName evidence="1">LysM peptidoglycan-binding domain-containing protein</fullName>
    </submittedName>
</protein>
<organism evidence="1 2">
    <name type="scientific">Acinetobacter bouvetii</name>
    <dbReference type="NCBI Taxonomy" id="202951"/>
    <lineage>
        <taxon>Bacteria</taxon>
        <taxon>Pseudomonadati</taxon>
        <taxon>Pseudomonadota</taxon>
        <taxon>Gammaproteobacteria</taxon>
        <taxon>Moraxellales</taxon>
        <taxon>Moraxellaceae</taxon>
        <taxon>Acinetobacter</taxon>
    </lineage>
</organism>
<dbReference type="EMBL" id="SGSU01000016">
    <property type="protein sequence ID" value="RZG65390.1"/>
    <property type="molecule type" value="Genomic_DNA"/>
</dbReference>